<evidence type="ECO:0000313" key="1">
    <source>
        <dbReference type="EMBL" id="SPC83338.1"/>
    </source>
</evidence>
<reference evidence="1" key="1">
    <citation type="submission" date="2018-02" db="EMBL/GenBank/DDBJ databases">
        <authorList>
            <person name="Cohen D.B."/>
            <person name="Kent A.D."/>
        </authorList>
    </citation>
    <scope>NUCLEOTIDE SEQUENCE</scope>
</reference>
<proteinExistence type="predicted"/>
<dbReference type="EMBL" id="OIVN01000638">
    <property type="protein sequence ID" value="SPC83338.1"/>
    <property type="molecule type" value="Genomic_DNA"/>
</dbReference>
<sequence length="420" mass="45661">MSRRPGIGGLQTTTAAKGQNQLMNKNVVGTGFTKEELATLCSQLKEIDRRYKEMDGFLRTKFATKPIPIEAPSTRNSSKRKAAINAELRINCRAKTNSTKHVKINSTKHVENNNTKHVKTNNTKQAEAKKAKDPGSLLCAETLTSEPLSVIFTQEEVAGSAAETAANKGEGNTKVVADDLDVEDDIADPATVVSVSASKDLNSAEPSTAPDVVQEEVVDVAANQAPPKSVEGEDEVVNAVAAELAAFLLRFNQEEYNTHQPSYFWPLSGPNMSFLGFSVPAEGLPLLNALLEKHGDFTVGFKLGVGTGDFMLHLLCCVLTDMVHSFFETLTETRILEWRSVVRELMSAGFALDFMLDHLRLVAQTLFSRRIKSAVRTLDTQIASLRTSLEALESRRGRLLSASVTVDFPVIAPVSEGLLG</sequence>
<accession>A0A2N9F869</accession>
<protein>
    <submittedName>
        <fullName evidence="1">Uncharacterized protein</fullName>
    </submittedName>
</protein>
<dbReference type="AlphaFoldDB" id="A0A2N9F869"/>
<organism evidence="1">
    <name type="scientific">Fagus sylvatica</name>
    <name type="common">Beechnut</name>
    <dbReference type="NCBI Taxonomy" id="28930"/>
    <lineage>
        <taxon>Eukaryota</taxon>
        <taxon>Viridiplantae</taxon>
        <taxon>Streptophyta</taxon>
        <taxon>Embryophyta</taxon>
        <taxon>Tracheophyta</taxon>
        <taxon>Spermatophyta</taxon>
        <taxon>Magnoliopsida</taxon>
        <taxon>eudicotyledons</taxon>
        <taxon>Gunneridae</taxon>
        <taxon>Pentapetalae</taxon>
        <taxon>rosids</taxon>
        <taxon>fabids</taxon>
        <taxon>Fagales</taxon>
        <taxon>Fagaceae</taxon>
        <taxon>Fagus</taxon>
    </lineage>
</organism>
<name>A0A2N9F869_FAGSY</name>
<gene>
    <name evidence="1" type="ORF">FSB_LOCUS11220</name>
</gene>